<organism evidence="2 3">
    <name type="scientific">Liparis tanakae</name>
    <name type="common">Tanaka's snailfish</name>
    <dbReference type="NCBI Taxonomy" id="230148"/>
    <lineage>
        <taxon>Eukaryota</taxon>
        <taxon>Metazoa</taxon>
        <taxon>Chordata</taxon>
        <taxon>Craniata</taxon>
        <taxon>Vertebrata</taxon>
        <taxon>Euteleostomi</taxon>
        <taxon>Actinopterygii</taxon>
        <taxon>Neopterygii</taxon>
        <taxon>Teleostei</taxon>
        <taxon>Neoteleostei</taxon>
        <taxon>Acanthomorphata</taxon>
        <taxon>Eupercaria</taxon>
        <taxon>Perciformes</taxon>
        <taxon>Cottioidei</taxon>
        <taxon>Cottales</taxon>
        <taxon>Liparidae</taxon>
        <taxon>Liparis</taxon>
    </lineage>
</organism>
<dbReference type="AlphaFoldDB" id="A0A4Z2F2U9"/>
<dbReference type="Proteomes" id="UP000314294">
    <property type="component" value="Unassembled WGS sequence"/>
</dbReference>
<sequence>MYAVQINSVGVRLAELLQLGQRGVQVAVGTQPHGQRHALRGRETDRLEPPPGTRPPTTERRLRYGHGTCGGTSLSTASLCRAETRTSCSCFFTSSLLQHRCRVVPTHRYRKLWREQRACYSRCGWRLLSLLVGSPHRAREPLRGRSHRQKPEERPAGATGANMLKPNVT</sequence>
<evidence type="ECO:0000256" key="1">
    <source>
        <dbReference type="SAM" id="MobiDB-lite"/>
    </source>
</evidence>
<feature type="compositionally biased region" description="Basic and acidic residues" evidence="1">
    <location>
        <begin position="138"/>
        <end position="155"/>
    </location>
</feature>
<gene>
    <name evidence="2" type="ORF">EYF80_054362</name>
</gene>
<dbReference type="EMBL" id="SRLO01001763">
    <property type="protein sequence ID" value="TNN35467.1"/>
    <property type="molecule type" value="Genomic_DNA"/>
</dbReference>
<keyword evidence="3" id="KW-1185">Reference proteome</keyword>
<accession>A0A4Z2F2U9</accession>
<feature type="region of interest" description="Disordered" evidence="1">
    <location>
        <begin position="138"/>
        <end position="169"/>
    </location>
</feature>
<comment type="caution">
    <text evidence="2">The sequence shown here is derived from an EMBL/GenBank/DDBJ whole genome shotgun (WGS) entry which is preliminary data.</text>
</comment>
<name>A0A4Z2F2U9_9TELE</name>
<evidence type="ECO:0000313" key="2">
    <source>
        <dbReference type="EMBL" id="TNN35467.1"/>
    </source>
</evidence>
<proteinExistence type="predicted"/>
<evidence type="ECO:0000313" key="3">
    <source>
        <dbReference type="Proteomes" id="UP000314294"/>
    </source>
</evidence>
<protein>
    <submittedName>
        <fullName evidence="2">Uncharacterized protein</fullName>
    </submittedName>
</protein>
<reference evidence="2 3" key="1">
    <citation type="submission" date="2019-03" db="EMBL/GenBank/DDBJ databases">
        <title>First draft genome of Liparis tanakae, snailfish: a comprehensive survey of snailfish specific genes.</title>
        <authorList>
            <person name="Kim W."/>
            <person name="Song I."/>
            <person name="Jeong J.-H."/>
            <person name="Kim D."/>
            <person name="Kim S."/>
            <person name="Ryu S."/>
            <person name="Song J.Y."/>
            <person name="Lee S.K."/>
        </authorList>
    </citation>
    <scope>NUCLEOTIDE SEQUENCE [LARGE SCALE GENOMIC DNA]</scope>
    <source>
        <tissue evidence="2">Muscle</tissue>
    </source>
</reference>
<feature type="region of interest" description="Disordered" evidence="1">
    <location>
        <begin position="29"/>
        <end position="65"/>
    </location>
</feature>